<dbReference type="STRING" id="200378.SAMN05216553_11069"/>
<reference evidence="3" key="1">
    <citation type="submission" date="2016-10" db="EMBL/GenBank/DDBJ databases">
        <authorList>
            <person name="Varghese N."/>
            <person name="Submissions S."/>
        </authorList>
    </citation>
    <scope>NUCLEOTIDE SEQUENCE [LARGE SCALE GENOMIC DNA]</scope>
    <source>
        <strain evidence="3">CGMCC 4.3506</strain>
    </source>
</reference>
<organism evidence="2 3">
    <name type="scientific">Lentzea fradiae</name>
    <dbReference type="NCBI Taxonomy" id="200378"/>
    <lineage>
        <taxon>Bacteria</taxon>
        <taxon>Bacillati</taxon>
        <taxon>Actinomycetota</taxon>
        <taxon>Actinomycetes</taxon>
        <taxon>Pseudonocardiales</taxon>
        <taxon>Pseudonocardiaceae</taxon>
        <taxon>Lentzea</taxon>
    </lineage>
</organism>
<dbReference type="Gene3D" id="3.50.50.60">
    <property type="entry name" value="FAD/NAD(P)-binding domain"/>
    <property type="match status" value="1"/>
</dbReference>
<dbReference type="Proteomes" id="UP000199623">
    <property type="component" value="Unassembled WGS sequence"/>
</dbReference>
<dbReference type="GO" id="GO:0016491">
    <property type="term" value="F:oxidoreductase activity"/>
    <property type="evidence" value="ECO:0007669"/>
    <property type="project" value="UniProtKB-KW"/>
</dbReference>
<dbReference type="SUPFAM" id="SSF51905">
    <property type="entry name" value="FAD/NAD(P)-binding domain"/>
    <property type="match status" value="1"/>
</dbReference>
<protein>
    <submittedName>
        <fullName evidence="2">Pyridine nucleotide-disulphide oxidoreductase</fullName>
    </submittedName>
</protein>
<dbReference type="Pfam" id="PF13738">
    <property type="entry name" value="Pyr_redox_3"/>
    <property type="match status" value="1"/>
</dbReference>
<dbReference type="PANTHER" id="PTHR42949">
    <property type="entry name" value="ANAEROBIC GLYCEROL-3-PHOSPHATE DEHYDROGENASE SUBUNIT B"/>
    <property type="match status" value="1"/>
</dbReference>
<evidence type="ECO:0000313" key="3">
    <source>
        <dbReference type="Proteomes" id="UP000199623"/>
    </source>
</evidence>
<name>A0A1G7W0Z1_9PSEU</name>
<dbReference type="PANTHER" id="PTHR42949:SF3">
    <property type="entry name" value="ANAEROBIC GLYCEROL-3-PHOSPHATE DEHYDROGENASE SUBUNIT B"/>
    <property type="match status" value="1"/>
</dbReference>
<dbReference type="EMBL" id="FNCC01000010">
    <property type="protein sequence ID" value="SDG65359.1"/>
    <property type="molecule type" value="Genomic_DNA"/>
</dbReference>
<evidence type="ECO:0000313" key="2">
    <source>
        <dbReference type="EMBL" id="SDG65359.1"/>
    </source>
</evidence>
<dbReference type="InterPro" id="IPR036188">
    <property type="entry name" value="FAD/NAD-bd_sf"/>
</dbReference>
<proteinExistence type="predicted"/>
<dbReference type="PRINTS" id="PR00368">
    <property type="entry name" value="FADPNR"/>
</dbReference>
<dbReference type="OrthoDB" id="7279140at2"/>
<gene>
    <name evidence="2" type="ORF">SAMN05216553_11069</name>
</gene>
<evidence type="ECO:0000256" key="1">
    <source>
        <dbReference type="ARBA" id="ARBA00023002"/>
    </source>
</evidence>
<dbReference type="RefSeq" id="WP_090052302.1">
    <property type="nucleotide sequence ID" value="NZ_FNCC01000010.1"/>
</dbReference>
<keyword evidence="1" id="KW-0560">Oxidoreductase</keyword>
<dbReference type="InterPro" id="IPR051691">
    <property type="entry name" value="Metab_Enz_Cyan_OpOx_G3PDH"/>
</dbReference>
<dbReference type="PRINTS" id="PR00411">
    <property type="entry name" value="PNDRDTASEI"/>
</dbReference>
<sequence>MRELPVVVVGAGPAGLSVAANLVERGERVLVLEAGDRAGAAVSEWNHVRLFSRWSELVDPAAERLLTQAGWVRPDGDVYPKGEEWVESYLRPLAEVLGDRVRFGARVVGLARRGRDRIVDSGREAEPLTVHVRTADGEERITARAVIDASGTWGSPNPLGGDGLPAVGEKAAAAQITYRIPDLVADRARYAGKRIAVAGSGHSALTVLVVLAELAEQEPGTEIVWLLRRGAVGNAFGGGEADQLPARGALGLRAKKAAEAGHISTVTGFRTAVVERAEDGRLTLESFDGHRVEGVDEVVVLTGFRPDLSWLSEIRLDLDPVLQAPTKLAPLIDPNVHSCGTVYPHGEAELRHPEPNVYLVGIKSYGRAPTFLSLTGYEQARSVVAAIAGDHEAAGRVELVLPETGVCGGAGVFDEPEARKNEGGCCGSPENGVLTIGFAPSAH</sequence>
<accession>A0A1G7W0Z1</accession>
<dbReference type="AlphaFoldDB" id="A0A1G7W0Z1"/>
<keyword evidence="3" id="KW-1185">Reference proteome</keyword>